<keyword evidence="2 8" id="KW-0436">Ligase</keyword>
<proteinExistence type="inferred from homology"/>
<dbReference type="Proteomes" id="UP000636949">
    <property type="component" value="Unassembled WGS sequence"/>
</dbReference>
<dbReference type="GO" id="GO:0005829">
    <property type="term" value="C:cytosol"/>
    <property type="evidence" value="ECO:0007669"/>
    <property type="project" value="TreeGrafter"/>
</dbReference>
<reference evidence="9" key="1">
    <citation type="journal article" date="2014" name="Int. J. Syst. Evol. Microbiol.">
        <title>Complete genome sequence of Corynebacterium casei LMG S-19264T (=DSM 44701T), isolated from a smear-ripened cheese.</title>
        <authorList>
            <consortium name="US DOE Joint Genome Institute (JGI-PGF)"/>
            <person name="Walter F."/>
            <person name="Albersmeier A."/>
            <person name="Kalinowski J."/>
            <person name="Ruckert C."/>
        </authorList>
    </citation>
    <scope>NUCLEOTIDE SEQUENCE</scope>
    <source>
        <strain evidence="9">CGMCC 1.15758</strain>
    </source>
</reference>
<dbReference type="UniPathway" id="UPA00078">
    <property type="reaction ID" value="UER00161"/>
</dbReference>
<dbReference type="SUPFAM" id="SSF52540">
    <property type="entry name" value="P-loop containing nucleoside triphosphate hydrolases"/>
    <property type="match status" value="1"/>
</dbReference>
<comment type="subcellular location">
    <subcellularLocation>
        <location evidence="8">Cytoplasm</location>
    </subcellularLocation>
</comment>
<dbReference type="Pfam" id="PF13500">
    <property type="entry name" value="AAA_26"/>
    <property type="match status" value="1"/>
</dbReference>
<dbReference type="PIRSF" id="PIRSF006755">
    <property type="entry name" value="DTB_synth"/>
    <property type="match status" value="1"/>
</dbReference>
<evidence type="ECO:0000256" key="6">
    <source>
        <dbReference type="ARBA" id="ARBA00022840"/>
    </source>
</evidence>
<feature type="binding site" evidence="8">
    <location>
        <position position="65"/>
    </location>
    <ligand>
        <name>Mg(2+)</name>
        <dbReference type="ChEBI" id="CHEBI:18420"/>
    </ligand>
</feature>
<keyword evidence="1 8" id="KW-0963">Cytoplasm</keyword>
<comment type="similarity">
    <text evidence="8">Belongs to the dethiobiotin synthetase family.</text>
</comment>
<keyword evidence="3 8" id="KW-0479">Metal-binding</keyword>
<feature type="binding site" evidence="8">
    <location>
        <position position="27"/>
    </location>
    <ligand>
        <name>Mg(2+)</name>
        <dbReference type="ChEBI" id="CHEBI:18420"/>
    </ligand>
</feature>
<feature type="binding site" evidence="8">
    <location>
        <begin position="23"/>
        <end position="28"/>
    </location>
    <ligand>
        <name>ATP</name>
        <dbReference type="ChEBI" id="CHEBI:30616"/>
    </ligand>
</feature>
<sequence>MNISSLTKLTKHKQIAIIGTDTEVGKTYVCVYLMSQLKKQGLTVAGLKPMASGAFVQDGCLVNEDALALQEASSVLLPYEVINPNVYEPAIAPHIAAEQANKLLTVEKLVAQTKHSLAQINSDITFIEGAGGLLTPLNFNETWADYLKALDIPVLLVVGMKLGCINHALLTEHYLKQQQIPCIGWIANCINPDMPVLQENILTLEGMLNSPKITDIQFNL</sequence>
<feature type="binding site" evidence="8">
    <location>
        <position position="128"/>
    </location>
    <ligand>
        <name>Mg(2+)</name>
        <dbReference type="ChEBI" id="CHEBI:18420"/>
    </ligand>
</feature>
<dbReference type="HAMAP" id="MF_00336">
    <property type="entry name" value="BioD"/>
    <property type="match status" value="1"/>
</dbReference>
<comment type="subunit">
    <text evidence="8">Homodimer.</text>
</comment>
<comment type="catalytic activity">
    <reaction evidence="8">
        <text>(7R,8S)-7,8-diammoniononanoate + CO2 + ATP = (4R,5S)-dethiobiotin + ADP + phosphate + 3 H(+)</text>
        <dbReference type="Rhea" id="RHEA:15805"/>
        <dbReference type="ChEBI" id="CHEBI:15378"/>
        <dbReference type="ChEBI" id="CHEBI:16526"/>
        <dbReference type="ChEBI" id="CHEBI:30616"/>
        <dbReference type="ChEBI" id="CHEBI:43474"/>
        <dbReference type="ChEBI" id="CHEBI:149469"/>
        <dbReference type="ChEBI" id="CHEBI:149473"/>
        <dbReference type="ChEBI" id="CHEBI:456216"/>
        <dbReference type="EC" id="6.3.3.3"/>
    </reaction>
</comment>
<evidence type="ECO:0000256" key="4">
    <source>
        <dbReference type="ARBA" id="ARBA00022741"/>
    </source>
</evidence>
<evidence type="ECO:0000256" key="1">
    <source>
        <dbReference type="ARBA" id="ARBA00022490"/>
    </source>
</evidence>
<keyword evidence="5 8" id="KW-0093">Biotin biosynthesis</keyword>
<evidence type="ECO:0000256" key="3">
    <source>
        <dbReference type="ARBA" id="ARBA00022723"/>
    </source>
</evidence>
<dbReference type="GO" id="GO:0005524">
    <property type="term" value="F:ATP binding"/>
    <property type="evidence" value="ECO:0007669"/>
    <property type="project" value="UniProtKB-UniRule"/>
</dbReference>
<keyword evidence="6 8" id="KW-0067">ATP-binding</keyword>
<dbReference type="OrthoDB" id="9802097at2"/>
<feature type="binding site" evidence="8">
    <location>
        <position position="52"/>
    </location>
    <ligand>
        <name>substrate</name>
    </ligand>
</feature>
<evidence type="ECO:0000313" key="10">
    <source>
        <dbReference type="Proteomes" id="UP000636949"/>
    </source>
</evidence>
<name>A0A8J2Z1Y1_9GAMM</name>
<dbReference type="GO" id="GO:0009102">
    <property type="term" value="P:biotin biosynthetic process"/>
    <property type="evidence" value="ECO:0007669"/>
    <property type="project" value="UniProtKB-UniRule"/>
</dbReference>
<dbReference type="PANTHER" id="PTHR43210:SF5">
    <property type="entry name" value="DETHIOBIOTIN SYNTHETASE"/>
    <property type="match status" value="1"/>
</dbReference>
<dbReference type="PANTHER" id="PTHR43210">
    <property type="entry name" value="DETHIOBIOTIN SYNTHETASE"/>
    <property type="match status" value="1"/>
</dbReference>
<feature type="binding site" evidence="8">
    <location>
        <begin position="211"/>
        <end position="213"/>
    </location>
    <ligand>
        <name>ATP</name>
        <dbReference type="ChEBI" id="CHEBI:30616"/>
    </ligand>
</feature>
<dbReference type="FunFam" id="3.40.50.300:FF:000292">
    <property type="entry name" value="ATP-dependent dethiobiotin synthetase BioD"/>
    <property type="match status" value="1"/>
</dbReference>
<comment type="cofactor">
    <cofactor evidence="8">
        <name>Mg(2+)</name>
        <dbReference type="ChEBI" id="CHEBI:18420"/>
    </cofactor>
</comment>
<evidence type="ECO:0000256" key="8">
    <source>
        <dbReference type="HAMAP-Rule" id="MF_00336"/>
    </source>
</evidence>
<feature type="binding site" evidence="8">
    <location>
        <position position="65"/>
    </location>
    <ligand>
        <name>ATP</name>
        <dbReference type="ChEBI" id="CHEBI:30616"/>
    </ligand>
</feature>
<dbReference type="EC" id="6.3.3.3" evidence="8"/>
<evidence type="ECO:0000256" key="7">
    <source>
        <dbReference type="ARBA" id="ARBA00022842"/>
    </source>
</evidence>
<evidence type="ECO:0000313" key="9">
    <source>
        <dbReference type="EMBL" id="GGF88308.1"/>
    </source>
</evidence>
<dbReference type="EMBL" id="BMJS01000001">
    <property type="protein sequence ID" value="GGF88308.1"/>
    <property type="molecule type" value="Genomic_DNA"/>
</dbReference>
<feature type="binding site" evidence="8">
    <location>
        <begin position="128"/>
        <end position="131"/>
    </location>
    <ligand>
        <name>ATP</name>
        <dbReference type="ChEBI" id="CHEBI:30616"/>
    </ligand>
</feature>
<organism evidence="9 10">
    <name type="scientific">Cysteiniphilum litorale</name>
    <dbReference type="NCBI Taxonomy" id="2056700"/>
    <lineage>
        <taxon>Bacteria</taxon>
        <taxon>Pseudomonadati</taxon>
        <taxon>Pseudomonadota</taxon>
        <taxon>Gammaproteobacteria</taxon>
        <taxon>Thiotrichales</taxon>
        <taxon>Fastidiosibacteraceae</taxon>
        <taxon>Cysteiniphilum</taxon>
    </lineage>
</organism>
<keyword evidence="4 8" id="KW-0547">Nucleotide-binding</keyword>
<keyword evidence="7 8" id="KW-0460">Magnesium</keyword>
<accession>A0A8J2Z1Y1</accession>
<protein>
    <recommendedName>
        <fullName evidence="8">ATP-dependent dethiobiotin synthetase BioD</fullName>
        <ecNumber evidence="8">6.3.3.3</ecNumber>
    </recommendedName>
    <alternativeName>
        <fullName evidence="8">DTB synthetase</fullName>
        <shortName evidence="8">DTBS</shortName>
    </alternativeName>
    <alternativeName>
        <fullName evidence="8">Dethiobiotin synthase</fullName>
    </alternativeName>
</protein>
<comment type="caution">
    <text evidence="9">The sequence shown here is derived from an EMBL/GenBank/DDBJ whole genome shotgun (WGS) entry which is preliminary data.</text>
</comment>
<dbReference type="GO" id="GO:0042803">
    <property type="term" value="F:protein homodimerization activity"/>
    <property type="evidence" value="ECO:0007669"/>
    <property type="project" value="UniProtKB-ARBA"/>
</dbReference>
<comment type="pathway">
    <text evidence="8">Cofactor biosynthesis; biotin biosynthesis; biotin from 7,8-diaminononanoate: step 1/2.</text>
</comment>
<comment type="caution">
    <text evidence="8">Lacks conserved residue(s) required for the propagation of feature annotation.</text>
</comment>
<feature type="active site" evidence="8">
    <location>
        <position position="48"/>
    </location>
</feature>
<evidence type="ECO:0000256" key="5">
    <source>
        <dbReference type="ARBA" id="ARBA00022756"/>
    </source>
</evidence>
<dbReference type="GO" id="GO:0004141">
    <property type="term" value="F:dethiobiotin synthase activity"/>
    <property type="evidence" value="ECO:0007669"/>
    <property type="project" value="UniProtKB-UniRule"/>
</dbReference>
<dbReference type="CDD" id="cd03109">
    <property type="entry name" value="DTBS"/>
    <property type="match status" value="1"/>
</dbReference>
<dbReference type="InterPro" id="IPR027417">
    <property type="entry name" value="P-loop_NTPase"/>
</dbReference>
<dbReference type="NCBIfam" id="TIGR00347">
    <property type="entry name" value="bioD"/>
    <property type="match status" value="1"/>
</dbReference>
<feature type="binding site" evidence="8">
    <location>
        <begin position="188"/>
        <end position="189"/>
    </location>
    <ligand>
        <name>ATP</name>
        <dbReference type="ChEBI" id="CHEBI:30616"/>
    </ligand>
</feature>
<dbReference type="InterPro" id="IPR004472">
    <property type="entry name" value="DTB_synth_BioD"/>
</dbReference>
<dbReference type="Gene3D" id="3.40.50.300">
    <property type="entry name" value="P-loop containing nucleotide triphosphate hydrolases"/>
    <property type="match status" value="1"/>
</dbReference>
<dbReference type="RefSeq" id="WP_117001199.1">
    <property type="nucleotide sequence ID" value="NZ_BMJS01000001.1"/>
</dbReference>
<keyword evidence="10" id="KW-1185">Reference proteome</keyword>
<gene>
    <name evidence="8 9" type="primary">bioD</name>
    <name evidence="9" type="ORF">GCM10010995_01980</name>
</gene>
<comment type="function">
    <text evidence="8">Catalyzes a mechanistically unusual reaction, the ATP-dependent insertion of CO2 between the N7 and N8 nitrogen atoms of 7,8-diaminopelargonic acid (DAPA, also called 7,8-diammoniononanoate) to form a ureido ring.</text>
</comment>
<evidence type="ECO:0000256" key="2">
    <source>
        <dbReference type="ARBA" id="ARBA00022598"/>
    </source>
</evidence>
<dbReference type="AlphaFoldDB" id="A0A8J2Z1Y1"/>
<reference evidence="9" key="2">
    <citation type="submission" date="2020-09" db="EMBL/GenBank/DDBJ databases">
        <authorList>
            <person name="Sun Q."/>
            <person name="Zhou Y."/>
        </authorList>
    </citation>
    <scope>NUCLEOTIDE SEQUENCE</scope>
    <source>
        <strain evidence="9">CGMCC 1.15758</strain>
    </source>
</reference>
<dbReference type="GO" id="GO:0000287">
    <property type="term" value="F:magnesium ion binding"/>
    <property type="evidence" value="ECO:0007669"/>
    <property type="project" value="UniProtKB-UniRule"/>
</dbReference>